<evidence type="ECO:0000256" key="4">
    <source>
        <dbReference type="ARBA" id="ARBA00022989"/>
    </source>
</evidence>
<feature type="transmembrane region" description="Helical" evidence="7">
    <location>
        <begin position="117"/>
        <end position="135"/>
    </location>
</feature>
<dbReference type="PANTHER" id="PTHR31123:SF4">
    <property type="entry name" value="PROTEIN ALCS"/>
    <property type="match status" value="1"/>
</dbReference>
<feature type="transmembrane region" description="Helical" evidence="7">
    <location>
        <begin position="248"/>
        <end position="270"/>
    </location>
</feature>
<dbReference type="EMBL" id="JAXOVC010000005">
    <property type="protein sequence ID" value="KAK4501873.1"/>
    <property type="molecule type" value="Genomic_DNA"/>
</dbReference>
<comment type="subcellular location">
    <subcellularLocation>
        <location evidence="1">Membrane</location>
        <topology evidence="1">Multi-pass membrane protein</topology>
    </subcellularLocation>
</comment>
<dbReference type="Pfam" id="PF01184">
    <property type="entry name" value="Gpr1_Fun34_YaaH"/>
    <property type="match status" value="1"/>
</dbReference>
<accession>A0ABR0EKX3</accession>
<keyword evidence="5 7" id="KW-0472">Membrane</keyword>
<feature type="transmembrane region" description="Helical" evidence="7">
    <location>
        <begin position="142"/>
        <end position="163"/>
    </location>
</feature>
<reference evidence="8 9" key="1">
    <citation type="journal article" date="2023" name="G3 (Bethesda)">
        <title>A chromosome-level genome assembly of Zasmidium syzygii isolated from banana leaves.</title>
        <authorList>
            <person name="van Westerhoven A.C."/>
            <person name="Mehrabi R."/>
            <person name="Talebi R."/>
            <person name="Steentjes M.B.F."/>
            <person name="Corcolon B."/>
            <person name="Chong P.A."/>
            <person name="Kema G.H.J."/>
            <person name="Seidl M.F."/>
        </authorList>
    </citation>
    <scope>NUCLEOTIDE SEQUENCE [LARGE SCALE GENOMIC DNA]</scope>
    <source>
        <strain evidence="8 9">P124</strain>
    </source>
</reference>
<keyword evidence="3 7" id="KW-0812">Transmembrane</keyword>
<gene>
    <name evidence="8" type="ORF">PRZ48_007682</name>
</gene>
<feature type="region of interest" description="Disordered" evidence="6">
    <location>
        <begin position="1"/>
        <end position="34"/>
    </location>
</feature>
<comment type="caution">
    <text evidence="8">The sequence shown here is derived from an EMBL/GenBank/DDBJ whole genome shotgun (WGS) entry which is preliminary data.</text>
</comment>
<evidence type="ECO:0000256" key="1">
    <source>
        <dbReference type="ARBA" id="ARBA00004141"/>
    </source>
</evidence>
<protein>
    <submittedName>
        <fullName evidence="8">Uncharacterized protein</fullName>
    </submittedName>
</protein>
<evidence type="ECO:0000313" key="9">
    <source>
        <dbReference type="Proteomes" id="UP001305779"/>
    </source>
</evidence>
<dbReference type="PANTHER" id="PTHR31123">
    <property type="entry name" value="ACCUMULATION OF DYADS PROTEIN 2-RELATED"/>
    <property type="match status" value="1"/>
</dbReference>
<feature type="compositionally biased region" description="Basic and acidic residues" evidence="6">
    <location>
        <begin position="13"/>
        <end position="22"/>
    </location>
</feature>
<evidence type="ECO:0000256" key="2">
    <source>
        <dbReference type="ARBA" id="ARBA00005587"/>
    </source>
</evidence>
<dbReference type="Proteomes" id="UP001305779">
    <property type="component" value="Unassembled WGS sequence"/>
</dbReference>
<dbReference type="InterPro" id="IPR000791">
    <property type="entry name" value="Gpr1/Fun34/SatP-like"/>
</dbReference>
<evidence type="ECO:0000313" key="8">
    <source>
        <dbReference type="EMBL" id="KAK4501873.1"/>
    </source>
</evidence>
<organism evidence="8 9">
    <name type="scientific">Zasmidium cellare</name>
    <name type="common">Wine cellar mold</name>
    <name type="synonym">Racodium cellare</name>
    <dbReference type="NCBI Taxonomy" id="395010"/>
    <lineage>
        <taxon>Eukaryota</taxon>
        <taxon>Fungi</taxon>
        <taxon>Dikarya</taxon>
        <taxon>Ascomycota</taxon>
        <taxon>Pezizomycotina</taxon>
        <taxon>Dothideomycetes</taxon>
        <taxon>Dothideomycetidae</taxon>
        <taxon>Mycosphaerellales</taxon>
        <taxon>Mycosphaerellaceae</taxon>
        <taxon>Zasmidium</taxon>
    </lineage>
</organism>
<evidence type="ECO:0000256" key="3">
    <source>
        <dbReference type="ARBA" id="ARBA00022692"/>
    </source>
</evidence>
<evidence type="ECO:0000256" key="5">
    <source>
        <dbReference type="ARBA" id="ARBA00023136"/>
    </source>
</evidence>
<keyword evidence="4 7" id="KW-1133">Transmembrane helix</keyword>
<feature type="transmembrane region" description="Helical" evidence="7">
    <location>
        <begin position="213"/>
        <end position="236"/>
    </location>
</feature>
<keyword evidence="9" id="KW-1185">Reference proteome</keyword>
<comment type="similarity">
    <text evidence="2">Belongs to the acetate uptake transporter (AceTr) (TC 2.A.96) family.</text>
</comment>
<evidence type="ECO:0000256" key="6">
    <source>
        <dbReference type="SAM" id="MobiDB-lite"/>
    </source>
</evidence>
<proteinExistence type="inferred from homology"/>
<sequence length="321" mass="35404">MEKMDTPQPGDSIARDYQDHDNGIVNGKLDENDPDNMLRQIKTSGTGSVTISSDLFERLYLQPKMVGPGFKHPLQKMFGNPTALGIMGFEMSLMPIVMQLMEWRGAGETRSANNANVIFYGGVLMWVAGMLEFVLGNTFPFLVFMSFGSFYCSYGATLIPWFATYQSFSPDPNGDPLAGLSDPSFNASYGHYWVVFTILMLFFFICTFRTNVVFVLLFACIVPGCGCIAGVFYHLALGNNNEARNCKIAAGAILFAANIIGWYLYAALIFPSVDFPLALPLGDLSTVIPGLNDLRKGDSGGRRRPLLSLRRNKQPDIDDTV</sequence>
<feature type="transmembrane region" description="Helical" evidence="7">
    <location>
        <begin position="189"/>
        <end position="206"/>
    </location>
</feature>
<dbReference type="InterPro" id="IPR051633">
    <property type="entry name" value="AceTr"/>
</dbReference>
<name>A0ABR0EKX3_ZASCE</name>
<feature type="transmembrane region" description="Helical" evidence="7">
    <location>
        <begin position="78"/>
        <end position="97"/>
    </location>
</feature>
<evidence type="ECO:0000256" key="7">
    <source>
        <dbReference type="SAM" id="Phobius"/>
    </source>
</evidence>